<organism evidence="5 6">
    <name type="scientific">Pseudomonas costantinii</name>
    <dbReference type="NCBI Taxonomy" id="168469"/>
    <lineage>
        <taxon>Bacteria</taxon>
        <taxon>Pseudomonadati</taxon>
        <taxon>Pseudomonadota</taxon>
        <taxon>Gammaproteobacteria</taxon>
        <taxon>Pseudomonadales</taxon>
        <taxon>Pseudomonadaceae</taxon>
        <taxon>Pseudomonas</taxon>
    </lineage>
</organism>
<reference evidence="5 6" key="1">
    <citation type="submission" date="2016-10" db="EMBL/GenBank/DDBJ databases">
        <authorList>
            <person name="Varghese N."/>
            <person name="Submissions S."/>
        </authorList>
    </citation>
    <scope>NUCLEOTIDE SEQUENCE [LARGE SCALE GENOMIC DNA]</scope>
    <source>
        <strain evidence="5 6">BS2773</strain>
    </source>
</reference>
<dbReference type="SMART" id="SM00965">
    <property type="entry name" value="STN"/>
    <property type="match status" value="1"/>
</dbReference>
<comment type="caution">
    <text evidence="5">The sequence shown here is derived from an EMBL/GenBank/DDBJ whole genome shotgun (WGS) entry which is preliminary data.</text>
</comment>
<protein>
    <submittedName>
        <fullName evidence="5">TonB family C-terminal domain-containing protein</fullName>
    </submittedName>
</protein>
<sequence length="244" mass="25991">MTVFKDTSAVQRCRAGGGQEGWRRAIGALVLLLLLAGSLPAQAEPSLLMLDLPAQDLEHALQAYSRATGMAVLVDRELTRGRRSIGVHGRFTAQEALAMLLTGSGLMARYARSDAFTLRLPEVSQAPSPRGVSTRSAARINNSYATALQQAIEASLCRSPLTRPGSFRALVQVWVNADGVIEHSRLVSSTGNEQRDEALVRSLGTARVERPAPSSLRQPVTLLLLPDTTGMRMECTAGTGATGG</sequence>
<keyword evidence="3" id="KW-0998">Cell outer membrane</keyword>
<evidence type="ECO:0000313" key="5">
    <source>
        <dbReference type="EMBL" id="SED34250.1"/>
    </source>
</evidence>
<evidence type="ECO:0000259" key="4">
    <source>
        <dbReference type="SMART" id="SM00965"/>
    </source>
</evidence>
<feature type="domain" description="Secretin/TonB short N-terminal" evidence="4">
    <location>
        <begin position="70"/>
        <end position="121"/>
    </location>
</feature>
<gene>
    <name evidence="5" type="ORF">SAMN04515675_0778</name>
</gene>
<proteinExistence type="predicted"/>
<dbReference type="EMBL" id="FNTS01000002">
    <property type="protein sequence ID" value="SED34250.1"/>
    <property type="molecule type" value="Genomic_DNA"/>
</dbReference>
<evidence type="ECO:0000313" key="6">
    <source>
        <dbReference type="Proteomes" id="UP000182179"/>
    </source>
</evidence>
<evidence type="ECO:0000256" key="2">
    <source>
        <dbReference type="ARBA" id="ARBA00023136"/>
    </source>
</evidence>
<dbReference type="SUPFAM" id="SSF74653">
    <property type="entry name" value="TolA/TonB C-terminal domain"/>
    <property type="match status" value="1"/>
</dbReference>
<dbReference type="Proteomes" id="UP000182179">
    <property type="component" value="Unassembled WGS sequence"/>
</dbReference>
<accession>A0A1H4ZY64</accession>
<evidence type="ECO:0000256" key="3">
    <source>
        <dbReference type="ARBA" id="ARBA00023237"/>
    </source>
</evidence>
<dbReference type="Gene3D" id="3.30.1150.10">
    <property type="match status" value="1"/>
</dbReference>
<keyword evidence="2" id="KW-0472">Membrane</keyword>
<keyword evidence="1" id="KW-0813">Transport</keyword>
<keyword evidence="6" id="KW-1185">Reference proteome</keyword>
<name>A0A1H4ZY64_9PSED</name>
<dbReference type="Pfam" id="PF07660">
    <property type="entry name" value="STN"/>
    <property type="match status" value="1"/>
</dbReference>
<dbReference type="Gene3D" id="3.55.50.30">
    <property type="match status" value="1"/>
</dbReference>
<evidence type="ECO:0000256" key="1">
    <source>
        <dbReference type="ARBA" id="ARBA00022448"/>
    </source>
</evidence>
<dbReference type="InterPro" id="IPR011662">
    <property type="entry name" value="Secretin/TonB_short_N"/>
</dbReference>
<dbReference type="Pfam" id="PF13103">
    <property type="entry name" value="TonB_2"/>
    <property type="match status" value="1"/>
</dbReference>